<sequence length="58" mass="6443">MKFTLSVTLLLATLLTVHAGPPCSPFPPPCNSPNVLKFENGCYFCVPRFNQGMKGDWR</sequence>
<keyword evidence="1" id="KW-0732">Signal</keyword>
<reference evidence="2 3" key="1">
    <citation type="submission" date="2014-04" db="EMBL/GenBank/DDBJ databases">
        <authorList>
            <consortium name="DOE Joint Genome Institute"/>
            <person name="Kuo A."/>
            <person name="Kohler A."/>
            <person name="Nagy L.G."/>
            <person name="Floudas D."/>
            <person name="Copeland A."/>
            <person name="Barry K.W."/>
            <person name="Cichocki N."/>
            <person name="Veneault-Fourrey C."/>
            <person name="LaButti K."/>
            <person name="Lindquist E.A."/>
            <person name="Lipzen A."/>
            <person name="Lundell T."/>
            <person name="Morin E."/>
            <person name="Murat C."/>
            <person name="Sun H."/>
            <person name="Tunlid A."/>
            <person name="Henrissat B."/>
            <person name="Grigoriev I.V."/>
            <person name="Hibbett D.S."/>
            <person name="Martin F."/>
            <person name="Nordberg H.P."/>
            <person name="Cantor M.N."/>
            <person name="Hua S.X."/>
        </authorList>
    </citation>
    <scope>NUCLEOTIDE SEQUENCE [LARGE SCALE GENOMIC DNA]</scope>
    <source>
        <strain evidence="2 3">LaAM-08-1</strain>
    </source>
</reference>
<dbReference type="AlphaFoldDB" id="A0A0C9X5D1"/>
<proteinExistence type="predicted"/>
<reference evidence="3" key="2">
    <citation type="submission" date="2015-01" db="EMBL/GenBank/DDBJ databases">
        <title>Evolutionary Origins and Diversification of the Mycorrhizal Mutualists.</title>
        <authorList>
            <consortium name="DOE Joint Genome Institute"/>
            <consortium name="Mycorrhizal Genomics Consortium"/>
            <person name="Kohler A."/>
            <person name="Kuo A."/>
            <person name="Nagy L.G."/>
            <person name="Floudas D."/>
            <person name="Copeland A."/>
            <person name="Barry K.W."/>
            <person name="Cichocki N."/>
            <person name="Veneault-Fourrey C."/>
            <person name="LaButti K."/>
            <person name="Lindquist E.A."/>
            <person name="Lipzen A."/>
            <person name="Lundell T."/>
            <person name="Morin E."/>
            <person name="Murat C."/>
            <person name="Riley R."/>
            <person name="Ohm R."/>
            <person name="Sun H."/>
            <person name="Tunlid A."/>
            <person name="Henrissat B."/>
            <person name="Grigoriev I.V."/>
            <person name="Hibbett D.S."/>
            <person name="Martin F."/>
        </authorList>
    </citation>
    <scope>NUCLEOTIDE SEQUENCE [LARGE SCALE GENOMIC DNA]</scope>
    <source>
        <strain evidence="3">LaAM-08-1</strain>
    </source>
</reference>
<organism evidence="2 3">
    <name type="scientific">Laccaria amethystina LaAM-08-1</name>
    <dbReference type="NCBI Taxonomy" id="1095629"/>
    <lineage>
        <taxon>Eukaryota</taxon>
        <taxon>Fungi</taxon>
        <taxon>Dikarya</taxon>
        <taxon>Basidiomycota</taxon>
        <taxon>Agaricomycotina</taxon>
        <taxon>Agaricomycetes</taxon>
        <taxon>Agaricomycetidae</taxon>
        <taxon>Agaricales</taxon>
        <taxon>Agaricineae</taxon>
        <taxon>Hydnangiaceae</taxon>
        <taxon>Laccaria</taxon>
    </lineage>
</organism>
<evidence type="ECO:0000313" key="3">
    <source>
        <dbReference type="Proteomes" id="UP000054477"/>
    </source>
</evidence>
<dbReference type="EMBL" id="KN838720">
    <property type="protein sequence ID" value="KIJ96453.1"/>
    <property type="molecule type" value="Genomic_DNA"/>
</dbReference>
<dbReference type="Proteomes" id="UP000054477">
    <property type="component" value="Unassembled WGS sequence"/>
</dbReference>
<dbReference type="HOGENOM" id="CLU_3106720_0_0_1"/>
<accession>A0A0C9X5D1</accession>
<name>A0A0C9X5D1_9AGAR</name>
<evidence type="ECO:0000256" key="1">
    <source>
        <dbReference type="SAM" id="SignalP"/>
    </source>
</evidence>
<gene>
    <name evidence="2" type="ORF">K443DRAFT_682310</name>
</gene>
<keyword evidence="3" id="KW-1185">Reference proteome</keyword>
<evidence type="ECO:0000313" key="2">
    <source>
        <dbReference type="EMBL" id="KIJ96453.1"/>
    </source>
</evidence>
<feature type="signal peptide" evidence="1">
    <location>
        <begin position="1"/>
        <end position="19"/>
    </location>
</feature>
<feature type="chain" id="PRO_5002216534" evidence="1">
    <location>
        <begin position="20"/>
        <end position="58"/>
    </location>
</feature>
<protein>
    <submittedName>
        <fullName evidence="2">Uncharacterized protein</fullName>
    </submittedName>
</protein>